<dbReference type="Proteomes" id="UP000315303">
    <property type="component" value="Unassembled WGS sequence"/>
</dbReference>
<dbReference type="InterPro" id="IPR003018">
    <property type="entry name" value="GAF"/>
</dbReference>
<feature type="domain" description="GAF" evidence="1">
    <location>
        <begin position="26"/>
        <end position="155"/>
    </location>
</feature>
<dbReference type="Pfam" id="PF01590">
    <property type="entry name" value="GAF"/>
    <property type="match status" value="1"/>
</dbReference>
<gene>
    <name evidence="2" type="ORF">EPA86_06945</name>
</gene>
<evidence type="ECO:0000313" key="2">
    <source>
        <dbReference type="EMBL" id="TPH16469.1"/>
    </source>
</evidence>
<keyword evidence="3" id="KW-1185">Reference proteome</keyword>
<dbReference type="EMBL" id="SAWY01000013">
    <property type="protein sequence ID" value="TPH16469.1"/>
    <property type="molecule type" value="Genomic_DNA"/>
</dbReference>
<organism evidence="2 3">
    <name type="scientific">Litorilituus lipolyticus</name>
    <dbReference type="NCBI Taxonomy" id="2491017"/>
    <lineage>
        <taxon>Bacteria</taxon>
        <taxon>Pseudomonadati</taxon>
        <taxon>Pseudomonadota</taxon>
        <taxon>Gammaproteobacteria</taxon>
        <taxon>Alteromonadales</taxon>
        <taxon>Colwelliaceae</taxon>
        <taxon>Litorilituus</taxon>
    </lineage>
</organism>
<dbReference type="SUPFAM" id="SSF55781">
    <property type="entry name" value="GAF domain-like"/>
    <property type="match status" value="1"/>
</dbReference>
<evidence type="ECO:0000259" key="1">
    <source>
        <dbReference type="Pfam" id="PF01590"/>
    </source>
</evidence>
<dbReference type="Gene3D" id="3.30.450.40">
    <property type="match status" value="1"/>
</dbReference>
<protein>
    <submittedName>
        <fullName evidence="2">GAF domain-containing protein</fullName>
    </submittedName>
</protein>
<dbReference type="InterPro" id="IPR029016">
    <property type="entry name" value="GAF-like_dom_sf"/>
</dbReference>
<dbReference type="OrthoDB" id="194044at2"/>
<sequence>MDQYTKLMTKLTHPKMSIEDKLKEICLTTVKLIKGADRVSLWRFCSDKASIESLICFDTSTHSFSFGQVLKKEDYLAYFQGILKEEVINAPTARTHELTQCFNESYFIPHDIYSLLDYILHQDFEPYGVLCCESIGSITQWSEADVETLKKLARASSMYFKIDD</sequence>
<evidence type="ECO:0000313" key="3">
    <source>
        <dbReference type="Proteomes" id="UP000315303"/>
    </source>
</evidence>
<proteinExistence type="predicted"/>
<dbReference type="RefSeq" id="WP_140602705.1">
    <property type="nucleotide sequence ID" value="NZ_SAWY01000013.1"/>
</dbReference>
<dbReference type="AlphaFoldDB" id="A0A502L0Y4"/>
<name>A0A502L0Y4_9GAMM</name>
<comment type="caution">
    <text evidence="2">The sequence shown here is derived from an EMBL/GenBank/DDBJ whole genome shotgun (WGS) entry which is preliminary data.</text>
</comment>
<reference evidence="2 3" key="1">
    <citation type="submission" date="2019-01" db="EMBL/GenBank/DDBJ databases">
        <title>Litorilituus lipolytica sp. nov., isolated from intertidal sand of the Yellow Sea in China.</title>
        <authorList>
            <person name="Liu A."/>
        </authorList>
    </citation>
    <scope>NUCLEOTIDE SEQUENCE [LARGE SCALE GENOMIC DNA]</scope>
    <source>
        <strain evidence="2 3">RZ04</strain>
    </source>
</reference>
<accession>A0A502L0Y4</accession>